<feature type="domain" description="C2H2-type" evidence="3">
    <location>
        <begin position="65"/>
        <end position="94"/>
    </location>
</feature>
<evidence type="ECO:0000256" key="2">
    <source>
        <dbReference type="PROSITE-ProRule" id="PRU00042"/>
    </source>
</evidence>
<dbReference type="SMART" id="SM00451">
    <property type="entry name" value="ZnF_U1"/>
    <property type="match status" value="2"/>
</dbReference>
<dbReference type="AlphaFoldDB" id="A0A6A7BQ41"/>
<reference evidence="4" key="1">
    <citation type="submission" date="2020-01" db="EMBL/GenBank/DDBJ databases">
        <authorList>
            <consortium name="DOE Joint Genome Institute"/>
            <person name="Haridas S."/>
            <person name="Albert R."/>
            <person name="Binder M."/>
            <person name="Bloem J."/>
            <person name="Labutti K."/>
            <person name="Salamov A."/>
            <person name="Andreopoulos B."/>
            <person name="Baker S.E."/>
            <person name="Barry K."/>
            <person name="Bills G."/>
            <person name="Bluhm B.H."/>
            <person name="Cannon C."/>
            <person name="Castanera R."/>
            <person name="Culley D.E."/>
            <person name="Daum C."/>
            <person name="Ezra D."/>
            <person name="Gonzalez J.B."/>
            <person name="Henrissat B."/>
            <person name="Kuo A."/>
            <person name="Liang C."/>
            <person name="Lipzen A."/>
            <person name="Lutzoni F."/>
            <person name="Magnuson J."/>
            <person name="Mondo S."/>
            <person name="Nolan M."/>
            <person name="Ohm R."/>
            <person name="Pangilinan J."/>
            <person name="Park H.-J."/>
            <person name="Ramirez L."/>
            <person name="Alfaro M."/>
            <person name="Sun H."/>
            <person name="Tritt A."/>
            <person name="Yoshinaga Y."/>
            <person name="Zwiers L.-H."/>
            <person name="Turgeon B.G."/>
            <person name="Goodwin S.B."/>
            <person name="Spatafora J.W."/>
            <person name="Crous P.W."/>
            <person name="Grigoriev I.V."/>
        </authorList>
    </citation>
    <scope>NUCLEOTIDE SEQUENCE</scope>
    <source>
        <strain evidence="4">IPT5</strain>
    </source>
</reference>
<keyword evidence="1 2" id="KW-0862">Zinc</keyword>
<organism evidence="4 5">
    <name type="scientific">Plenodomus tracheiphilus IPT5</name>
    <dbReference type="NCBI Taxonomy" id="1408161"/>
    <lineage>
        <taxon>Eukaryota</taxon>
        <taxon>Fungi</taxon>
        <taxon>Dikarya</taxon>
        <taxon>Ascomycota</taxon>
        <taxon>Pezizomycotina</taxon>
        <taxon>Dothideomycetes</taxon>
        <taxon>Pleosporomycetidae</taxon>
        <taxon>Pleosporales</taxon>
        <taxon>Pleosporineae</taxon>
        <taxon>Leptosphaeriaceae</taxon>
        <taxon>Plenodomus</taxon>
    </lineage>
</organism>
<protein>
    <recommendedName>
        <fullName evidence="3">C2H2-type domain-containing protein</fullName>
    </recommendedName>
</protein>
<dbReference type="Gene3D" id="3.30.160.60">
    <property type="entry name" value="Classic Zinc Finger"/>
    <property type="match status" value="2"/>
</dbReference>
<dbReference type="InterPro" id="IPR003604">
    <property type="entry name" value="Matrin/U1-like-C_Znf_C2H2"/>
</dbReference>
<dbReference type="PROSITE" id="PS50157">
    <property type="entry name" value="ZINC_FINGER_C2H2_2"/>
    <property type="match status" value="2"/>
</dbReference>
<dbReference type="PROSITE" id="PS00028">
    <property type="entry name" value="ZINC_FINGER_C2H2_1"/>
    <property type="match status" value="2"/>
</dbReference>
<feature type="domain" description="C2H2-type" evidence="3">
    <location>
        <begin position="194"/>
        <end position="218"/>
    </location>
</feature>
<dbReference type="EMBL" id="MU006289">
    <property type="protein sequence ID" value="KAF2856408.1"/>
    <property type="molecule type" value="Genomic_DNA"/>
</dbReference>
<gene>
    <name evidence="4" type="ORF">T440DRAFT_108183</name>
</gene>
<dbReference type="SMART" id="SM00355">
    <property type="entry name" value="ZnF_C2H2"/>
    <property type="match status" value="3"/>
</dbReference>
<evidence type="ECO:0000259" key="3">
    <source>
        <dbReference type="PROSITE" id="PS50157"/>
    </source>
</evidence>
<dbReference type="InterPro" id="IPR036236">
    <property type="entry name" value="Znf_C2H2_sf"/>
</dbReference>
<evidence type="ECO:0000313" key="5">
    <source>
        <dbReference type="Proteomes" id="UP000799423"/>
    </source>
</evidence>
<dbReference type="Proteomes" id="UP000799423">
    <property type="component" value="Unassembled WGS sequence"/>
</dbReference>
<keyword evidence="1 2" id="KW-0479">Metal-binding</keyword>
<dbReference type="SUPFAM" id="SSF57667">
    <property type="entry name" value="beta-beta-alpha zinc fingers"/>
    <property type="match status" value="2"/>
</dbReference>
<evidence type="ECO:0000313" key="4">
    <source>
        <dbReference type="EMBL" id="KAF2856408.1"/>
    </source>
</evidence>
<sequence>MLHNRLRKCQCPPKASKYKYHRIRGPLVVTPVAPPWEFPQITLAHCEYKILRAKFNQRMGPRSSFWCLDCNIPFSFAESLHRHRRSKKHKEAVEPKQQTEHDSVALNEGKDYCEDCNRHLGNMKIQLTTRLLHRRAEMRRSPPESRRVHSEAHVVTCRCKTCETEFRTQHELDCHLHTWVHHETTKWQASHSKYTCDVCRRVFTSLRTLRIHLRGDSHWKRLINYKLDTAKADAEATGSSPGQPGELG</sequence>
<dbReference type="Pfam" id="PF12874">
    <property type="entry name" value="zf-met"/>
    <property type="match status" value="2"/>
</dbReference>
<keyword evidence="5" id="KW-1185">Reference proteome</keyword>
<dbReference type="GO" id="GO:0008270">
    <property type="term" value="F:zinc ion binding"/>
    <property type="evidence" value="ECO:0007669"/>
    <property type="project" value="UniProtKB-KW"/>
</dbReference>
<name>A0A6A7BQ41_9PLEO</name>
<evidence type="ECO:0000256" key="1">
    <source>
        <dbReference type="ARBA" id="ARBA00022771"/>
    </source>
</evidence>
<keyword evidence="1 2" id="KW-0863">Zinc-finger</keyword>
<accession>A0A6A7BQ41</accession>
<dbReference type="InterPro" id="IPR013087">
    <property type="entry name" value="Znf_C2H2_type"/>
</dbReference>
<dbReference type="OrthoDB" id="6077919at2759"/>
<proteinExistence type="predicted"/>
<dbReference type="GO" id="GO:0003676">
    <property type="term" value="F:nucleic acid binding"/>
    <property type="evidence" value="ECO:0007669"/>
    <property type="project" value="InterPro"/>
</dbReference>